<comment type="caution">
    <text evidence="1">The sequence shown here is derived from an EMBL/GenBank/DDBJ whole genome shotgun (WGS) entry which is preliminary data.</text>
</comment>
<sequence>MSHTRIRGGSLSESTGVHPPLVIWIVSDGKPGHVNQSLGLAEALARATPTEIHTRPALPAWRAWLSLLLKRLPDNTLPKPDLIIGAGHATHMTLLAARHAHGGRAVVLMKPSLPRRGFDLCILPQHDGVAADAHTLVSEGALNRIRPSMTRDSNHGLFLIGGTSPHFEWDSDAVQVQIKSILARTPETHWTLTTSRRTPADFLALLPQHSNLSVVPHTATSPGWLPEQLAQSSTVWVTPDSASMVFEALSAGAEVGVFDLPVNPRSRVGRAIAHLADAQRITRFANWCAHGTLHPNTHPLAEADRCADWILKWPRTR</sequence>
<accession>A0A119CUG8</accession>
<dbReference type="Pfam" id="PF06258">
    <property type="entry name" value="Mito_fiss_Elm1"/>
    <property type="match status" value="1"/>
</dbReference>
<dbReference type="OrthoDB" id="1865at2"/>
<evidence type="ECO:0000313" key="1">
    <source>
        <dbReference type="EMBL" id="KVW93423.1"/>
    </source>
</evidence>
<organism evidence="1 2">
    <name type="scientific">Thiobacillus denitrificans</name>
    <dbReference type="NCBI Taxonomy" id="36861"/>
    <lineage>
        <taxon>Bacteria</taxon>
        <taxon>Pseudomonadati</taxon>
        <taxon>Pseudomonadota</taxon>
        <taxon>Betaproteobacteria</taxon>
        <taxon>Nitrosomonadales</taxon>
        <taxon>Thiobacillaceae</taxon>
        <taxon>Thiobacillus</taxon>
    </lineage>
</organism>
<dbReference type="PATRIC" id="fig|36861.3.peg.2824"/>
<evidence type="ECO:0008006" key="3">
    <source>
        <dbReference type="Google" id="ProtNLM"/>
    </source>
</evidence>
<keyword evidence="2" id="KW-1185">Reference proteome</keyword>
<dbReference type="InterPro" id="IPR009367">
    <property type="entry name" value="Elm1-like"/>
</dbReference>
<dbReference type="STRING" id="1123392.GCA_000376425_00312"/>
<dbReference type="EMBL" id="LDUG01000048">
    <property type="protein sequence ID" value="KVW93423.1"/>
    <property type="molecule type" value="Genomic_DNA"/>
</dbReference>
<dbReference type="AlphaFoldDB" id="A0A119CUG8"/>
<evidence type="ECO:0000313" key="2">
    <source>
        <dbReference type="Proteomes" id="UP000064243"/>
    </source>
</evidence>
<dbReference type="Proteomes" id="UP000064243">
    <property type="component" value="Unassembled WGS sequence"/>
</dbReference>
<name>A0A119CUG8_THIDE</name>
<protein>
    <recommendedName>
        <fullName evidence="3">Nucleoside-diphosphate sugar epimerase</fullName>
    </recommendedName>
</protein>
<reference evidence="1 2" key="1">
    <citation type="journal article" date="2015" name="Appl. Environ. Microbiol.">
        <title>Aerobic and Anaerobic Thiosulfate Oxidation by a Cold-Adapted, Subglacial Chemoautotroph.</title>
        <authorList>
            <person name="Harrold Z.R."/>
            <person name="Skidmore M.L."/>
            <person name="Hamilton T.L."/>
            <person name="Desch L."/>
            <person name="Amada K."/>
            <person name="van Gelder W."/>
            <person name="Glover K."/>
            <person name="Roden E.E."/>
            <person name="Boyd E.S."/>
        </authorList>
    </citation>
    <scope>NUCLEOTIDE SEQUENCE [LARGE SCALE GENOMIC DNA]</scope>
    <source>
        <strain evidence="1 2">RG</strain>
    </source>
</reference>
<proteinExistence type="predicted"/>
<gene>
    <name evidence="1" type="ORF">ABW22_14995</name>
</gene>